<sequence>MEAGSFASPSRCVPALRSHSPERVYYSYMHPMFALTRPLSLPVGTPLQPQQQLAACDFEQPQSEEQAATTPPGDELATLIHGSASALQSMRALAIQLSNPNDGSATSHPHRAHDQDRDQGLQVPFQGPRQQAAKWLSDKRSAEETQRRRKDDLTQPALGALKPRG</sequence>
<evidence type="ECO:0000256" key="1">
    <source>
        <dbReference type="SAM" id="MobiDB-lite"/>
    </source>
</evidence>
<dbReference type="RefSeq" id="XP_024751646.1">
    <property type="nucleotide sequence ID" value="XM_024893339.1"/>
</dbReference>
<proteinExistence type="predicted"/>
<evidence type="ECO:0000313" key="3">
    <source>
        <dbReference type="Proteomes" id="UP000241546"/>
    </source>
</evidence>
<name>A0A2T4BG71_9HYPO</name>
<dbReference type="EMBL" id="KZ680210">
    <property type="protein sequence ID" value="PTB68326.1"/>
    <property type="molecule type" value="Genomic_DNA"/>
</dbReference>
<feature type="region of interest" description="Disordered" evidence="1">
    <location>
        <begin position="94"/>
        <end position="165"/>
    </location>
</feature>
<dbReference type="AlphaFoldDB" id="A0A2T4BG71"/>
<feature type="compositionally biased region" description="Polar residues" evidence="1">
    <location>
        <begin position="96"/>
        <end position="107"/>
    </location>
</feature>
<keyword evidence="3" id="KW-1185">Reference proteome</keyword>
<dbReference type="OrthoDB" id="10487004at2759"/>
<dbReference type="GeneID" id="36601457"/>
<protein>
    <submittedName>
        <fullName evidence="2">Uncharacterized protein</fullName>
    </submittedName>
</protein>
<accession>A0A2T4BG71</accession>
<gene>
    <name evidence="2" type="ORF">BBK36DRAFT_1139816</name>
</gene>
<dbReference type="Proteomes" id="UP000241546">
    <property type="component" value="Unassembled WGS sequence"/>
</dbReference>
<feature type="compositionally biased region" description="Basic and acidic residues" evidence="1">
    <location>
        <begin position="136"/>
        <end position="153"/>
    </location>
</feature>
<organism evidence="2 3">
    <name type="scientific">Trichoderma citrinoviride</name>
    <dbReference type="NCBI Taxonomy" id="58853"/>
    <lineage>
        <taxon>Eukaryota</taxon>
        <taxon>Fungi</taxon>
        <taxon>Dikarya</taxon>
        <taxon>Ascomycota</taxon>
        <taxon>Pezizomycotina</taxon>
        <taxon>Sordariomycetes</taxon>
        <taxon>Hypocreomycetidae</taxon>
        <taxon>Hypocreales</taxon>
        <taxon>Hypocreaceae</taxon>
        <taxon>Trichoderma</taxon>
    </lineage>
</organism>
<evidence type="ECO:0000313" key="2">
    <source>
        <dbReference type="EMBL" id="PTB68326.1"/>
    </source>
</evidence>
<reference evidence="3" key="1">
    <citation type="submission" date="2016-07" db="EMBL/GenBank/DDBJ databases">
        <title>Multiple horizontal gene transfer events from other fungi enriched the ability of initially mycotrophic Trichoderma (Ascomycota) to feed on dead plant biomass.</title>
        <authorList>
            <consortium name="DOE Joint Genome Institute"/>
            <person name="Atanasova L."/>
            <person name="Chenthamara K."/>
            <person name="Zhang J."/>
            <person name="Grujic M."/>
            <person name="Henrissat B."/>
            <person name="Kuo A."/>
            <person name="Aerts A."/>
            <person name="Salamov A."/>
            <person name="Lipzen A."/>
            <person name="Labutti K."/>
            <person name="Barry K."/>
            <person name="Miao Y."/>
            <person name="Rahimi M.J."/>
            <person name="Shen Q."/>
            <person name="Grigoriev I.V."/>
            <person name="Kubicek C.P."/>
            <person name="Druzhinina I.S."/>
        </authorList>
    </citation>
    <scope>NUCLEOTIDE SEQUENCE [LARGE SCALE GENOMIC DNA]</scope>
    <source>
        <strain evidence="3">TUCIM 6016</strain>
    </source>
</reference>